<dbReference type="Gene3D" id="1.10.4100.10">
    <property type="entry name" value="2-methylcitrate dehydratase PrpD"/>
    <property type="match status" value="1"/>
</dbReference>
<protein>
    <recommendedName>
        <fullName evidence="7">MmgE/PrpD family protein</fullName>
    </recommendedName>
</protein>
<dbReference type="KEGG" id="mcos:GM418_29940"/>
<feature type="transmembrane region" description="Helical" evidence="2">
    <location>
        <begin position="29"/>
        <end position="48"/>
    </location>
</feature>
<comment type="similarity">
    <text evidence="1">Belongs to the PrpD family.</text>
</comment>
<dbReference type="InterPro" id="IPR005656">
    <property type="entry name" value="MmgE_PrpD"/>
</dbReference>
<evidence type="ECO:0000256" key="2">
    <source>
        <dbReference type="SAM" id="Phobius"/>
    </source>
</evidence>
<keyword evidence="2" id="KW-0472">Membrane</keyword>
<dbReference type="InterPro" id="IPR042188">
    <property type="entry name" value="MmgE/PrpD_sf_2"/>
</dbReference>
<sequence>MCFNKKFIFRANVSNILLVTIKKNVKQFLGLKSLMSTFVFLFIVNVTFSQENDRLLSRQLAEIAVLTDQNKITDEAIKAAKKALIDDFGVSFAGFYSPGVQEVLDQEKYFGGTSQATVWIDGTMLAAPDAAFVNSVFIHALDLDDIHIPSITHITSVVVPAAFAVGQEQNATGREVLEAIILGIEISGRLGREYHARKTHGAFLPTSIIGGFGATAASCRLLGLSVEQTMDAFGIFYAHASGNRQALIDNTLTKRIQPAIASRAGVVSAYFAQKGISGPHHIFLSKRGLFCIYGGEAEPSPTYKTDIDGKRDHFEIEQLAFKKYACCGAGHPAIEAAIELAERNKISLKDIDNIEIFVGIGGLVGVPWNPSSENLHVAAQFCAPYEVVSAIKNKRFGPAEITNKMIEEDFEVSEISKKVIIRDRPEGRKQKVVITLKDGTVLENDKNIHEKFFTKDYMSYNDIIKKFRGNLSFSELISDDRANLLLKGIEEIQDEININDFVDEHLKIMNI</sequence>
<dbReference type="InterPro" id="IPR045336">
    <property type="entry name" value="MmgE_PrpD_N"/>
</dbReference>
<dbReference type="EMBL" id="CP046401">
    <property type="protein sequence ID" value="QGY47734.1"/>
    <property type="molecule type" value="Genomic_DNA"/>
</dbReference>
<evidence type="ECO:0000259" key="3">
    <source>
        <dbReference type="Pfam" id="PF03972"/>
    </source>
</evidence>
<dbReference type="InterPro" id="IPR036148">
    <property type="entry name" value="MmgE/PrpD_sf"/>
</dbReference>
<accession>A0A6I6KBU9</accession>
<evidence type="ECO:0000259" key="4">
    <source>
        <dbReference type="Pfam" id="PF19305"/>
    </source>
</evidence>
<keyword evidence="6" id="KW-1185">Reference proteome</keyword>
<dbReference type="PANTHER" id="PTHR16943:SF8">
    <property type="entry name" value="2-METHYLCITRATE DEHYDRATASE"/>
    <property type="match status" value="1"/>
</dbReference>
<organism evidence="5 6">
    <name type="scientific">Maribellus comscasis</name>
    <dbReference type="NCBI Taxonomy" id="2681766"/>
    <lineage>
        <taxon>Bacteria</taxon>
        <taxon>Pseudomonadati</taxon>
        <taxon>Bacteroidota</taxon>
        <taxon>Bacteroidia</taxon>
        <taxon>Marinilabiliales</taxon>
        <taxon>Prolixibacteraceae</taxon>
        <taxon>Maribellus</taxon>
    </lineage>
</organism>
<dbReference type="SUPFAM" id="SSF103378">
    <property type="entry name" value="2-methylcitrate dehydratase PrpD"/>
    <property type="match status" value="1"/>
</dbReference>
<dbReference type="Pfam" id="PF03972">
    <property type="entry name" value="MmgE_PrpD_N"/>
    <property type="match status" value="1"/>
</dbReference>
<keyword evidence="2" id="KW-0812">Transmembrane</keyword>
<reference evidence="5 6" key="1">
    <citation type="submission" date="2019-11" db="EMBL/GenBank/DDBJ databases">
        <authorList>
            <person name="Zheng R.K."/>
            <person name="Sun C.M."/>
        </authorList>
    </citation>
    <scope>NUCLEOTIDE SEQUENCE [LARGE SCALE GENOMIC DNA]</scope>
    <source>
        <strain evidence="5 6">WC007</strain>
    </source>
</reference>
<dbReference type="Pfam" id="PF19305">
    <property type="entry name" value="MmgE_PrpD_C"/>
    <property type="match status" value="1"/>
</dbReference>
<dbReference type="PANTHER" id="PTHR16943">
    <property type="entry name" value="2-METHYLCITRATE DEHYDRATASE-RELATED"/>
    <property type="match status" value="1"/>
</dbReference>
<dbReference type="RefSeq" id="WP_158871892.1">
    <property type="nucleotide sequence ID" value="NZ_CP046401.1"/>
</dbReference>
<dbReference type="InterPro" id="IPR045337">
    <property type="entry name" value="MmgE_PrpD_C"/>
</dbReference>
<gene>
    <name evidence="5" type="ORF">GM418_29940</name>
</gene>
<dbReference type="Gene3D" id="3.30.1330.120">
    <property type="entry name" value="2-methylcitrate dehydratase PrpD"/>
    <property type="match status" value="1"/>
</dbReference>
<name>A0A6I6KBU9_9BACT</name>
<evidence type="ECO:0000313" key="5">
    <source>
        <dbReference type="EMBL" id="QGY47734.1"/>
    </source>
</evidence>
<dbReference type="AlphaFoldDB" id="A0A6I6KBU9"/>
<dbReference type="InterPro" id="IPR042183">
    <property type="entry name" value="MmgE/PrpD_sf_1"/>
</dbReference>
<evidence type="ECO:0008006" key="7">
    <source>
        <dbReference type="Google" id="ProtNLM"/>
    </source>
</evidence>
<feature type="domain" description="MmgE/PrpD N-terminal" evidence="3">
    <location>
        <begin position="58"/>
        <end position="299"/>
    </location>
</feature>
<dbReference type="GO" id="GO:0016829">
    <property type="term" value="F:lyase activity"/>
    <property type="evidence" value="ECO:0007669"/>
    <property type="project" value="InterPro"/>
</dbReference>
<evidence type="ECO:0000256" key="1">
    <source>
        <dbReference type="ARBA" id="ARBA00006174"/>
    </source>
</evidence>
<evidence type="ECO:0000313" key="6">
    <source>
        <dbReference type="Proteomes" id="UP000428260"/>
    </source>
</evidence>
<feature type="domain" description="MmgE/PrpD C-terminal" evidence="4">
    <location>
        <begin position="324"/>
        <end position="472"/>
    </location>
</feature>
<proteinExistence type="inferred from homology"/>
<keyword evidence="2" id="KW-1133">Transmembrane helix</keyword>
<dbReference type="Proteomes" id="UP000428260">
    <property type="component" value="Chromosome"/>
</dbReference>